<keyword evidence="6 7" id="KW-0592">Phosphate transport</keyword>
<comment type="similarity">
    <text evidence="2 7">Belongs to the PstS family.</text>
</comment>
<dbReference type="GO" id="GO:0035435">
    <property type="term" value="P:phosphate ion transmembrane transport"/>
    <property type="evidence" value="ECO:0007669"/>
    <property type="project" value="InterPro"/>
</dbReference>
<evidence type="ECO:0000259" key="9">
    <source>
        <dbReference type="Pfam" id="PF12849"/>
    </source>
</evidence>
<comment type="function">
    <text evidence="1 7">Part of the ABC transporter complex PstSACB involved in phosphate import.</text>
</comment>
<evidence type="ECO:0000313" key="10">
    <source>
        <dbReference type="EMBL" id="THD10399.1"/>
    </source>
</evidence>
<proteinExistence type="inferred from homology"/>
<comment type="subunit">
    <text evidence="3 7">The complex is composed of two ATP-binding proteins (PstB), two transmembrane proteins (PstC and PstA) and a solute-binding protein (PstS).</text>
</comment>
<accession>A0A4S3KNG1</accession>
<dbReference type="InterPro" id="IPR005673">
    <property type="entry name" value="ABC_phos-bd_PstS"/>
</dbReference>
<evidence type="ECO:0000256" key="4">
    <source>
        <dbReference type="ARBA" id="ARBA00021889"/>
    </source>
</evidence>
<dbReference type="PANTHER" id="PTHR42996:SF1">
    <property type="entry name" value="PHOSPHATE-BINDING PROTEIN PSTS"/>
    <property type="match status" value="1"/>
</dbReference>
<dbReference type="GO" id="GO:0042301">
    <property type="term" value="F:phosphate ion binding"/>
    <property type="evidence" value="ECO:0007669"/>
    <property type="project" value="InterPro"/>
</dbReference>
<comment type="caution">
    <text evidence="10">The sequence shown here is derived from an EMBL/GenBank/DDBJ whole genome shotgun (WGS) entry which is preliminary data.</text>
</comment>
<evidence type="ECO:0000256" key="8">
    <source>
        <dbReference type="SAM" id="SignalP"/>
    </source>
</evidence>
<dbReference type="Proteomes" id="UP000307749">
    <property type="component" value="Unassembled WGS sequence"/>
</dbReference>
<evidence type="ECO:0000256" key="7">
    <source>
        <dbReference type="PIRNR" id="PIRNR002756"/>
    </source>
</evidence>
<evidence type="ECO:0000256" key="3">
    <source>
        <dbReference type="ARBA" id="ARBA00011529"/>
    </source>
</evidence>
<dbReference type="NCBIfam" id="TIGR00975">
    <property type="entry name" value="3a0107s03"/>
    <property type="match status" value="1"/>
</dbReference>
<feature type="signal peptide" evidence="8">
    <location>
        <begin position="1"/>
        <end position="31"/>
    </location>
</feature>
<organism evidence="10 11">
    <name type="scientific">Metallibacterium scheffleri</name>
    <dbReference type="NCBI Taxonomy" id="993689"/>
    <lineage>
        <taxon>Bacteria</taxon>
        <taxon>Pseudomonadati</taxon>
        <taxon>Pseudomonadota</taxon>
        <taxon>Gammaproteobacteria</taxon>
        <taxon>Lysobacterales</taxon>
        <taxon>Rhodanobacteraceae</taxon>
        <taxon>Metallibacterium</taxon>
    </lineage>
</organism>
<dbReference type="PIRSF" id="PIRSF002756">
    <property type="entry name" value="PstS"/>
    <property type="match status" value="1"/>
</dbReference>
<dbReference type="Pfam" id="PF12849">
    <property type="entry name" value="PBP_like_2"/>
    <property type="match status" value="1"/>
</dbReference>
<reference evidence="10 11" key="1">
    <citation type="submission" date="2017-02" db="EMBL/GenBank/DDBJ databases">
        <title>Whole genome sequencing of Metallibacterium scheffleri DSM 24874 (T).</title>
        <authorList>
            <person name="Kumar S."/>
            <person name="Patil P."/>
            <person name="Patil P.B."/>
        </authorList>
    </citation>
    <scope>NUCLEOTIDE SEQUENCE [LARGE SCALE GENOMIC DNA]</scope>
    <source>
        <strain evidence="10 11">DSM 24874</strain>
    </source>
</reference>
<feature type="domain" description="PBP" evidence="9">
    <location>
        <begin position="30"/>
        <end position="326"/>
    </location>
</feature>
<evidence type="ECO:0000256" key="1">
    <source>
        <dbReference type="ARBA" id="ARBA00002841"/>
    </source>
</evidence>
<dbReference type="SUPFAM" id="SSF53850">
    <property type="entry name" value="Periplasmic binding protein-like II"/>
    <property type="match status" value="1"/>
</dbReference>
<gene>
    <name evidence="10" type="ORF">B1806_08510</name>
</gene>
<evidence type="ECO:0000313" key="11">
    <source>
        <dbReference type="Proteomes" id="UP000307749"/>
    </source>
</evidence>
<name>A0A4S3KNG1_9GAMM</name>
<dbReference type="AlphaFoldDB" id="A0A4S3KNG1"/>
<sequence>MTQRSLHARHRAPRLALLAAAGLLAVGSATAATLTLNETGSSLLYPLFNLWVPAYTKANPEVQINTASTGSGTGIAQSIEGLVQFGASDAYLSDAQMKKNPEMLNIPVAISSQMVNYNVPGLNNVHLKLSGAVLAGMYDGRVRYWDAPALKQLNPGVALPHHLIVTVHRTDGSGDTFMFSQFLSFTDKTWEQKVGYGTSVNWPAVQGAIGANGNPGMVSAVRSTPYSVAYIGVSFQNQTQKDGLGEAMLQNRAGNFVMINKKTVPAAAAAMVPKTPKDERISMIYAPGAESYPIINYEYVMVKATQPNAATAAQIRKFLSWAVSTEGGNSLVFLKQVNFLPLPASARALTLQQINQIH</sequence>
<dbReference type="InterPro" id="IPR050962">
    <property type="entry name" value="Phosphate-bind_PstS"/>
</dbReference>
<evidence type="ECO:0000256" key="2">
    <source>
        <dbReference type="ARBA" id="ARBA00008725"/>
    </source>
</evidence>
<evidence type="ECO:0000256" key="6">
    <source>
        <dbReference type="ARBA" id="ARBA00022592"/>
    </source>
</evidence>
<dbReference type="PANTHER" id="PTHR42996">
    <property type="entry name" value="PHOSPHATE-BINDING PROTEIN PSTS"/>
    <property type="match status" value="1"/>
</dbReference>
<evidence type="ECO:0000256" key="5">
    <source>
        <dbReference type="ARBA" id="ARBA00022448"/>
    </source>
</evidence>
<keyword evidence="5 7" id="KW-0813">Transport</keyword>
<dbReference type="CDD" id="cd13565">
    <property type="entry name" value="PBP2_PstS"/>
    <property type="match status" value="1"/>
</dbReference>
<dbReference type="OrthoDB" id="9801510at2"/>
<protein>
    <recommendedName>
        <fullName evidence="4 7">Phosphate-binding protein PstS</fullName>
    </recommendedName>
</protein>
<dbReference type="STRING" id="993689.GCA_002077135_01899"/>
<feature type="chain" id="PRO_5020210287" description="Phosphate-binding protein PstS" evidence="8">
    <location>
        <begin position="32"/>
        <end position="358"/>
    </location>
</feature>
<keyword evidence="11" id="KW-1185">Reference proteome</keyword>
<dbReference type="RefSeq" id="WP_081127200.1">
    <property type="nucleotide sequence ID" value="NZ_LDOS01000002.1"/>
</dbReference>
<dbReference type="GO" id="GO:0043190">
    <property type="term" value="C:ATP-binding cassette (ABC) transporter complex"/>
    <property type="evidence" value="ECO:0007669"/>
    <property type="project" value="InterPro"/>
</dbReference>
<dbReference type="InterPro" id="IPR024370">
    <property type="entry name" value="PBP_domain"/>
</dbReference>
<keyword evidence="8" id="KW-0732">Signal</keyword>
<dbReference type="Gene3D" id="3.40.190.10">
    <property type="entry name" value="Periplasmic binding protein-like II"/>
    <property type="match status" value="2"/>
</dbReference>
<dbReference type="EMBL" id="MWQO01000028">
    <property type="protein sequence ID" value="THD10399.1"/>
    <property type="molecule type" value="Genomic_DNA"/>
</dbReference>